<dbReference type="Proteomes" id="UP001596405">
    <property type="component" value="Unassembled WGS sequence"/>
</dbReference>
<gene>
    <name evidence="3" type="ORF">ACFQHR_04100</name>
</gene>
<name>A0ABW2DFY4_9BACT</name>
<evidence type="ECO:0000313" key="3">
    <source>
        <dbReference type="EMBL" id="MFC6996790.1"/>
    </source>
</evidence>
<reference evidence="4" key="1">
    <citation type="journal article" date="2019" name="Int. J. Syst. Evol. Microbiol.">
        <title>The Global Catalogue of Microorganisms (GCM) 10K type strain sequencing project: providing services to taxonomists for standard genome sequencing and annotation.</title>
        <authorList>
            <consortium name="The Broad Institute Genomics Platform"/>
            <consortium name="The Broad Institute Genome Sequencing Center for Infectious Disease"/>
            <person name="Wu L."/>
            <person name="Ma J."/>
        </authorList>
    </citation>
    <scope>NUCLEOTIDE SEQUENCE [LARGE SCALE GENOMIC DNA]</scope>
    <source>
        <strain evidence="4">CGMCC 4.7393</strain>
    </source>
</reference>
<dbReference type="PANTHER" id="PTHR14859:SF15">
    <property type="entry name" value="ENDONUCLEASE_EXONUCLEASE_PHOSPHATASE DOMAIN-CONTAINING PROTEIN"/>
    <property type="match status" value="1"/>
</dbReference>
<accession>A0ABW2DFY4</accession>
<dbReference type="PROSITE" id="PS51257">
    <property type="entry name" value="PROKAR_LIPOPROTEIN"/>
    <property type="match status" value="1"/>
</dbReference>
<keyword evidence="1" id="KW-0732">Signal</keyword>
<dbReference type="InterPro" id="IPR051916">
    <property type="entry name" value="GPI-anchor_lipid_remodeler"/>
</dbReference>
<keyword evidence="3" id="KW-0378">Hydrolase</keyword>
<dbReference type="SUPFAM" id="SSF56219">
    <property type="entry name" value="DNase I-like"/>
    <property type="match status" value="1"/>
</dbReference>
<feature type="domain" description="Endonuclease/exonuclease/phosphatase" evidence="2">
    <location>
        <begin position="46"/>
        <end position="270"/>
    </location>
</feature>
<keyword evidence="4" id="KW-1185">Reference proteome</keyword>
<evidence type="ECO:0000256" key="1">
    <source>
        <dbReference type="SAM" id="SignalP"/>
    </source>
</evidence>
<feature type="chain" id="PRO_5047226122" evidence="1">
    <location>
        <begin position="23"/>
        <end position="280"/>
    </location>
</feature>
<keyword evidence="3" id="KW-0540">Nuclease</keyword>
<dbReference type="InterPro" id="IPR036691">
    <property type="entry name" value="Endo/exonu/phosph_ase_sf"/>
</dbReference>
<sequence length="280" mass="31014">MKTGNWKATVFIMVMVFFAACGKDDEPAPVTQPDTPEAITPDVMVMTYNIHLGNPPSAGSKRDLPAIARVINEGKPDMVALQEVDRYTERSGKTVHQARELGKLTNMYSFYVKAMDVFGGGEYGIAILSKYPFIDTVGYELPADPRVGGEMRKLAVARVALPSGKEIVFASTHLDHKSEQNRLYQGERILRYLKGETRPVMLAGDFNALPGSATVDLFDNQYTRTCRHTCSPTFPAYNPKSAIDFIMFRSTDKMKVASHKIILESYASDHLPVVAGLKLN</sequence>
<dbReference type="PANTHER" id="PTHR14859">
    <property type="entry name" value="CALCOFLUOR WHITE HYPERSENSITIVE PROTEIN PRECURSOR"/>
    <property type="match status" value="1"/>
</dbReference>
<evidence type="ECO:0000259" key="2">
    <source>
        <dbReference type="Pfam" id="PF03372"/>
    </source>
</evidence>
<organism evidence="3 4">
    <name type="scientific">Rufibacter roseus</name>
    <dbReference type="NCBI Taxonomy" id="1567108"/>
    <lineage>
        <taxon>Bacteria</taxon>
        <taxon>Pseudomonadati</taxon>
        <taxon>Bacteroidota</taxon>
        <taxon>Cytophagia</taxon>
        <taxon>Cytophagales</taxon>
        <taxon>Hymenobacteraceae</taxon>
        <taxon>Rufibacter</taxon>
    </lineage>
</organism>
<comment type="caution">
    <text evidence="3">The sequence shown here is derived from an EMBL/GenBank/DDBJ whole genome shotgun (WGS) entry which is preliminary data.</text>
</comment>
<dbReference type="Pfam" id="PF03372">
    <property type="entry name" value="Exo_endo_phos"/>
    <property type="match status" value="1"/>
</dbReference>
<feature type="signal peptide" evidence="1">
    <location>
        <begin position="1"/>
        <end position="22"/>
    </location>
</feature>
<keyword evidence="3" id="KW-0255">Endonuclease</keyword>
<evidence type="ECO:0000313" key="4">
    <source>
        <dbReference type="Proteomes" id="UP001596405"/>
    </source>
</evidence>
<proteinExistence type="predicted"/>
<dbReference type="InterPro" id="IPR005135">
    <property type="entry name" value="Endo/exonuclease/phosphatase"/>
</dbReference>
<dbReference type="EMBL" id="JBHSYQ010000003">
    <property type="protein sequence ID" value="MFC6996790.1"/>
    <property type="molecule type" value="Genomic_DNA"/>
</dbReference>
<dbReference type="GO" id="GO:0004519">
    <property type="term" value="F:endonuclease activity"/>
    <property type="evidence" value="ECO:0007669"/>
    <property type="project" value="UniProtKB-KW"/>
</dbReference>
<dbReference type="Gene3D" id="3.60.10.10">
    <property type="entry name" value="Endonuclease/exonuclease/phosphatase"/>
    <property type="match status" value="1"/>
</dbReference>
<dbReference type="RefSeq" id="WP_066623809.1">
    <property type="nucleotide sequence ID" value="NZ_JBHSYQ010000003.1"/>
</dbReference>
<protein>
    <submittedName>
        <fullName evidence="3">Endonuclease/exonuclease/phosphatase family protein</fullName>
    </submittedName>
</protein>